<dbReference type="RefSeq" id="WP_058849950.1">
    <property type="nucleotide sequence ID" value="NZ_LOCL01000042.1"/>
</dbReference>
<accession>A0A0W7WYV2</accession>
<dbReference type="Proteomes" id="UP000054804">
    <property type="component" value="Unassembled WGS sequence"/>
</dbReference>
<reference evidence="1 2" key="1">
    <citation type="submission" date="2015-12" db="EMBL/GenBank/DDBJ databases">
        <title>Draft genome sequence of Streptomyces silvensis ATCC 53525, a producer of novel hormone antagonists.</title>
        <authorList>
            <person name="Johnston C.W."/>
            <person name="Li Y."/>
            <person name="Magarvey N.A."/>
        </authorList>
    </citation>
    <scope>NUCLEOTIDE SEQUENCE [LARGE SCALE GENOMIC DNA]</scope>
    <source>
        <strain evidence="1 2">ATCC 53525</strain>
    </source>
</reference>
<evidence type="ECO:0000313" key="2">
    <source>
        <dbReference type="Proteomes" id="UP000054804"/>
    </source>
</evidence>
<dbReference type="AlphaFoldDB" id="A0A0W7WYV2"/>
<proteinExistence type="predicted"/>
<comment type="caution">
    <text evidence="1">The sequence shown here is derived from an EMBL/GenBank/DDBJ whole genome shotgun (WGS) entry which is preliminary data.</text>
</comment>
<name>A0A0W7WYV2_9ACTN</name>
<protein>
    <submittedName>
        <fullName evidence="1">Uncharacterized protein</fullName>
    </submittedName>
</protein>
<sequence>MRIAEVVAGAVGTVVALGALGTAAAPAAAADEPSGKGLGITSIIAKDSFDGVPGKELVEGLDDRS</sequence>
<gene>
    <name evidence="1" type="ORF">AT728_13355</name>
</gene>
<dbReference type="EMBL" id="LOCL01000042">
    <property type="protein sequence ID" value="KUF15715.1"/>
    <property type="molecule type" value="Genomic_DNA"/>
</dbReference>
<organism evidence="1 2">
    <name type="scientific">Streptomyces silvensis</name>
    <dbReference type="NCBI Taxonomy" id="1765722"/>
    <lineage>
        <taxon>Bacteria</taxon>
        <taxon>Bacillati</taxon>
        <taxon>Actinomycetota</taxon>
        <taxon>Actinomycetes</taxon>
        <taxon>Kitasatosporales</taxon>
        <taxon>Streptomycetaceae</taxon>
        <taxon>Streptomyces</taxon>
    </lineage>
</organism>
<keyword evidence="2" id="KW-1185">Reference proteome</keyword>
<evidence type="ECO:0000313" key="1">
    <source>
        <dbReference type="EMBL" id="KUF15715.1"/>
    </source>
</evidence>